<sequence length="1370" mass="154325">MDPRALCEETDYKSVVPSFPSDSDLEEDTDTAGCGGLREHDWEVKSPEPGRIGEDRTDSESSSPVDVLITTNSKHLPDELASTNIQDGSHVVKWTVSIAIAIPKGEDSGPLGEPVLLVEKAKKTHVQSSGVVEAPKALGYYHIEYNLLPGNQEPTKVDLVMFGVAAKMYTESETKVLKPWHDGDQLWLGWSQSIKVRVTKELLIKLVSHKITFRIWDTKDMMSAKARYDCPKVLRIPQAKPGEDHELGGIKSMVYKLRSGFDKEKTRTRLPSKRQDTISTDFKKLSELHCSTVEPKMSTVDLSTIAKVLSSTALTLNTGVNDVEQCGVRSVAQDLFSDDVKSTKLHGPVDKEESTLSKPLQKKSALDQSFKATKETHKTTISPMKSVSVKGKLLVPRKNATLKIIQESAAHTEHIRKNGVASVELCLVYLLAGDCCLTDTFVSCSSRVYQGFCNITLNRPLISEELKAELNPLVITVLSASSLPSSPVPLHVLEEKCLPVYCQYWFHNMPMHRTKGQKHSANVYFQDVNVIMTGLLSPGELMDFLQGPPVEIEVHDRDSKLEKALTTPALFGTEPNDDKLSSVVLVSGKQTNQNPFRERTKRYNPYGIAKLNLSDLLHGQCSLKVNLPIRGPQPPQQLDSERSNWKRKMAALPGTGVVDGQKEPAMPMGHYFDANSQLKVHVEIACPLKVGCDDGKTGCPFGRIIYLFKYTNISAMSLLRSELLRINALAFQLEDQSEETVERALSCYKMAVMERESRDLDVVTGFHLLDKQIHLFVLEGLKHKAIRRLWEAVPIKLTGSEEDQVIVLYNSSLSFYNRLYDLLDISFTPIHLHKPLETIMRQPLVYIRDMVPYPCFQAMSRLSLLVQLRMLKDVVQNNLFPSAEMILSMNKEFGVLDLGKWRQGLEGSRVVEAGVPSYHGPENPSCCLDTHNHLWRQHMHTKQLNKFTKDFIQANIAEVQGLARTGGLRVPLEEARTGGLRVPLEEVRTGRLRVPVEEARTGGLRVPVEEARTGGLRVPVEDTRTGRLRVPVEEARSGRLRVPLKDPRIGGLRVPVKEARTGRLRVPVKDARTGGLRARSRASWRTDDGFICPGFRSSIEANEHPRQPDEARREELRKPWKENILHGNLLRPTLPERDRLPWLHRYGDMELYVKPPAFFSPVPPVTIHLAGERLQKEQRQAAQRQYYRWLRKVLPDTRRSPVPTSSCSQRRVPQFSCHMGGADPGKLQEMLKDPPMKYSLRKPGLTLKPIPVLSVVQRPQQVSGSGCVEREDGLAFTPGPYQKHSLSCDNNFIPRHTSLYNKYHFVEFQRERSFEYKRSALPLTDMERCVHVFQQPPAAYYRQTVGSSQSHAARSIVETRTHRDVTLHVN</sequence>
<dbReference type="InterPro" id="IPR027876">
    <property type="entry name" value="DUF4550"/>
</dbReference>
<organism evidence="3 4">
    <name type="scientific">Esox lucius</name>
    <name type="common">Northern pike</name>
    <dbReference type="NCBI Taxonomy" id="8010"/>
    <lineage>
        <taxon>Eukaryota</taxon>
        <taxon>Metazoa</taxon>
        <taxon>Chordata</taxon>
        <taxon>Craniata</taxon>
        <taxon>Vertebrata</taxon>
        <taxon>Euteleostomi</taxon>
        <taxon>Actinopterygii</taxon>
        <taxon>Neopterygii</taxon>
        <taxon>Teleostei</taxon>
        <taxon>Protacanthopterygii</taxon>
        <taxon>Esociformes</taxon>
        <taxon>Esocidae</taxon>
        <taxon>Esox</taxon>
    </lineage>
</organism>
<dbReference type="Pfam" id="PF15084">
    <property type="entry name" value="DUF4550"/>
    <property type="match status" value="1"/>
</dbReference>
<name>A0A3P8Y9T7_ESOLU</name>
<dbReference type="PANTHER" id="PTHR33667">
    <property type="entry name" value="SI:DKEY-57N24.6"/>
    <property type="match status" value="1"/>
</dbReference>
<dbReference type="PANTHER" id="PTHR33667:SF7">
    <property type="entry name" value="RIKEN CDNA 1810020O05 GENE"/>
    <property type="match status" value="1"/>
</dbReference>
<proteinExistence type="predicted"/>
<dbReference type="Proteomes" id="UP000265140">
    <property type="component" value="Chromosome 2"/>
</dbReference>
<protein>
    <recommendedName>
        <fullName evidence="2">DUF4550 domain-containing protein</fullName>
    </recommendedName>
</protein>
<evidence type="ECO:0000256" key="1">
    <source>
        <dbReference type="SAM" id="MobiDB-lite"/>
    </source>
</evidence>
<accession>A0A3P8Y9T7</accession>
<evidence type="ECO:0000313" key="3">
    <source>
        <dbReference type="Ensembl" id="ENSELUP00000013433.3"/>
    </source>
</evidence>
<reference evidence="3" key="4">
    <citation type="submission" date="2025-09" db="UniProtKB">
        <authorList>
            <consortium name="Ensembl"/>
        </authorList>
    </citation>
    <scope>IDENTIFICATION</scope>
</reference>
<dbReference type="Bgee" id="ENSELUG00000013547">
    <property type="expression patterns" value="Expressed in mesonephros and 4 other cell types or tissues"/>
</dbReference>
<feature type="region of interest" description="Disordered" evidence="1">
    <location>
        <begin position="1"/>
        <end position="64"/>
    </location>
</feature>
<evidence type="ECO:0000259" key="2">
    <source>
        <dbReference type="Pfam" id="PF15084"/>
    </source>
</evidence>
<evidence type="ECO:0000313" key="4">
    <source>
        <dbReference type="Proteomes" id="UP000265140"/>
    </source>
</evidence>
<reference evidence="3" key="2">
    <citation type="submission" date="2020-02" db="EMBL/GenBank/DDBJ databases">
        <title>Esox lucius (northern pike) genome, fEsoLuc1, primary haplotype.</title>
        <authorList>
            <person name="Myers G."/>
            <person name="Karagic N."/>
            <person name="Meyer A."/>
            <person name="Pippel M."/>
            <person name="Reichard M."/>
            <person name="Winkler S."/>
            <person name="Tracey A."/>
            <person name="Sims Y."/>
            <person name="Howe K."/>
            <person name="Rhie A."/>
            <person name="Formenti G."/>
            <person name="Durbin R."/>
            <person name="Fedrigo O."/>
            <person name="Jarvis E.D."/>
        </authorList>
    </citation>
    <scope>NUCLEOTIDE SEQUENCE [LARGE SCALE GENOMIC DNA]</scope>
</reference>
<reference evidence="4" key="1">
    <citation type="journal article" date="2014" name="PLoS ONE">
        <title>The genome and linkage map of the northern pike (Esox lucius): conserved synteny revealed between the salmonid sister group and the Neoteleostei.</title>
        <authorList>
            <person name="Rondeau E.B."/>
            <person name="Minkley D.R."/>
            <person name="Leong J.S."/>
            <person name="Messmer A.M."/>
            <person name="Jantzen J.R."/>
            <person name="von Schalburg K.R."/>
            <person name="Lemon C."/>
            <person name="Bird N.H."/>
            <person name="Koop B.F."/>
        </authorList>
    </citation>
    <scope>NUCLEOTIDE SEQUENCE</scope>
</reference>
<dbReference type="GeneTree" id="ENSGT00390000008330"/>
<feature type="compositionally biased region" description="Basic and acidic residues" evidence="1">
    <location>
        <begin position="37"/>
        <end position="59"/>
    </location>
</feature>
<feature type="domain" description="DUF4550" evidence="2">
    <location>
        <begin position="140"/>
        <end position="232"/>
    </location>
</feature>
<dbReference type="Ensembl" id="ENSELUT00000038509.3">
    <property type="protein sequence ID" value="ENSELUP00000013433.3"/>
    <property type="gene ID" value="ENSELUG00000013547.3"/>
</dbReference>
<feature type="compositionally biased region" description="Basic and acidic residues" evidence="1">
    <location>
        <begin position="1"/>
        <end position="12"/>
    </location>
</feature>
<reference evidence="3" key="3">
    <citation type="submission" date="2025-08" db="UniProtKB">
        <authorList>
            <consortium name="Ensembl"/>
        </authorList>
    </citation>
    <scope>IDENTIFICATION</scope>
</reference>
<keyword evidence="4" id="KW-1185">Reference proteome</keyword>